<accession>A0AAV5T4A2</accession>
<organism evidence="1 2">
    <name type="scientific">Pristionchus entomophagus</name>
    <dbReference type="NCBI Taxonomy" id="358040"/>
    <lineage>
        <taxon>Eukaryota</taxon>
        <taxon>Metazoa</taxon>
        <taxon>Ecdysozoa</taxon>
        <taxon>Nematoda</taxon>
        <taxon>Chromadorea</taxon>
        <taxon>Rhabditida</taxon>
        <taxon>Rhabditina</taxon>
        <taxon>Diplogasteromorpha</taxon>
        <taxon>Diplogasteroidea</taxon>
        <taxon>Neodiplogasteridae</taxon>
        <taxon>Pristionchus</taxon>
    </lineage>
</organism>
<dbReference type="Proteomes" id="UP001432027">
    <property type="component" value="Unassembled WGS sequence"/>
</dbReference>
<dbReference type="EMBL" id="BTSX01000003">
    <property type="protein sequence ID" value="GMS88409.1"/>
    <property type="molecule type" value="Genomic_DNA"/>
</dbReference>
<name>A0AAV5T4A2_9BILA</name>
<evidence type="ECO:0000313" key="1">
    <source>
        <dbReference type="EMBL" id="GMS88409.1"/>
    </source>
</evidence>
<feature type="non-terminal residue" evidence="1">
    <location>
        <position position="1"/>
    </location>
</feature>
<evidence type="ECO:0000313" key="2">
    <source>
        <dbReference type="Proteomes" id="UP001432027"/>
    </source>
</evidence>
<comment type="caution">
    <text evidence="1">The sequence shown here is derived from an EMBL/GenBank/DDBJ whole genome shotgun (WGS) entry which is preliminary data.</text>
</comment>
<proteinExistence type="predicted"/>
<keyword evidence="2" id="KW-1185">Reference proteome</keyword>
<reference evidence="1" key="1">
    <citation type="submission" date="2023-10" db="EMBL/GenBank/DDBJ databases">
        <title>Genome assembly of Pristionchus species.</title>
        <authorList>
            <person name="Yoshida K."/>
            <person name="Sommer R.J."/>
        </authorList>
    </citation>
    <scope>NUCLEOTIDE SEQUENCE</scope>
    <source>
        <strain evidence="1">RS0144</strain>
    </source>
</reference>
<gene>
    <name evidence="1" type="ORF">PENTCL1PPCAC_10584</name>
</gene>
<protein>
    <submittedName>
        <fullName evidence="1">Uncharacterized protein</fullName>
    </submittedName>
</protein>
<feature type="non-terminal residue" evidence="1">
    <location>
        <position position="89"/>
    </location>
</feature>
<dbReference type="AlphaFoldDB" id="A0AAV5T4A2"/>
<sequence length="89" mass="9713">TLGSRFYTLLIRFCRFYAGLQLGVSTALGDPLGFMNCCFGYSSGRSAGGRSLLHLLMITQQIPAHMPIQSKAMMTIMMIHGVLSGPELK</sequence>